<keyword evidence="4 11" id="KW-0808">Transferase</keyword>
<gene>
    <name evidence="14" type="ORF">BSL78_20807</name>
</gene>
<evidence type="ECO:0000256" key="7">
    <source>
        <dbReference type="ARBA" id="ARBA00022989"/>
    </source>
</evidence>
<keyword evidence="5 11" id="KW-0812">Transmembrane</keyword>
<feature type="domain" description="Fucosyltransferase N-terminal" evidence="13">
    <location>
        <begin position="99"/>
        <end position="193"/>
    </location>
</feature>
<name>A0A2G8K2V9_STIJA</name>
<comment type="caution">
    <text evidence="14">The sequence shown here is derived from an EMBL/GenBank/DDBJ whole genome shotgun (WGS) entry which is preliminary data.</text>
</comment>
<dbReference type="SUPFAM" id="SSF53756">
    <property type="entry name" value="UDP-Glycosyltransferase/glycogen phosphorylase"/>
    <property type="match status" value="1"/>
</dbReference>
<comment type="pathway">
    <text evidence="1">Protein modification; protein glycosylation.</text>
</comment>
<accession>A0A2G8K2V9</accession>
<keyword evidence="9" id="KW-0325">Glycoprotein</keyword>
<evidence type="ECO:0000313" key="15">
    <source>
        <dbReference type="Proteomes" id="UP000230750"/>
    </source>
</evidence>
<dbReference type="AlphaFoldDB" id="A0A2G8K2V9"/>
<evidence type="ECO:0000256" key="11">
    <source>
        <dbReference type="RuleBase" id="RU003832"/>
    </source>
</evidence>
<evidence type="ECO:0000256" key="9">
    <source>
        <dbReference type="ARBA" id="ARBA00023180"/>
    </source>
</evidence>
<proteinExistence type="inferred from homology"/>
<dbReference type="InterPro" id="IPR038577">
    <property type="entry name" value="GT10-like_C_sf"/>
</dbReference>
<dbReference type="PANTHER" id="PTHR11929:SF145">
    <property type="entry name" value="ALPHA-(1,3)-FUCOSYLTRANSFERASE FUT-1"/>
    <property type="match status" value="1"/>
</dbReference>
<evidence type="ECO:0000256" key="5">
    <source>
        <dbReference type="ARBA" id="ARBA00022692"/>
    </source>
</evidence>
<dbReference type="InterPro" id="IPR055270">
    <property type="entry name" value="Glyco_tran_10_C"/>
</dbReference>
<dbReference type="GO" id="GO:0046920">
    <property type="term" value="F:alpha-(1-&gt;3)-fucosyltransferase activity"/>
    <property type="evidence" value="ECO:0007669"/>
    <property type="project" value="TreeGrafter"/>
</dbReference>
<evidence type="ECO:0000256" key="8">
    <source>
        <dbReference type="ARBA" id="ARBA00023136"/>
    </source>
</evidence>
<sequence length="416" mass="48883">MNQIKRIKKFLLTFFATTFMVTTLFYLPPTNEMYEYETGVSQGNVILSILRNGLFFRAAHESCQKRVVLFGIRQDWFSFCKHGAGARYRSLVKFPRMINCPLTECSVFLNHTKEPSEIKHYDAVVFTNVFHWLTPEMWNWVHGNRTRNQKWIMITQDSPLYITGLQPPQKYGNDTYDWSVTYKNDADFSHPYGFYERFDEGQVRDVNLKNFLNPKRGLLAWVASHCETLQWDRLKFVKDLDKLIPVETYGKCGDEQLPWDRETLLFDVIRKYKFYLSLENSCCDDYITEKFWRALKLGVVPVVVGAPLEHYIRKAPPNSFIHVDQFGSISELAIHLIELSGNDEKYLEYFKWRKEGKVVSVPQYEQYLRPIKDQTHCDIAERLMNSHSRSYVRKKKCIILGQLGPEVATIAEQRVG</sequence>
<dbReference type="InterPro" id="IPR031481">
    <property type="entry name" value="Glyco_tran_10_N"/>
</dbReference>
<keyword evidence="3 11" id="KW-0328">Glycosyltransferase</keyword>
<organism evidence="14 15">
    <name type="scientific">Stichopus japonicus</name>
    <name type="common">Sea cucumber</name>
    <dbReference type="NCBI Taxonomy" id="307972"/>
    <lineage>
        <taxon>Eukaryota</taxon>
        <taxon>Metazoa</taxon>
        <taxon>Echinodermata</taxon>
        <taxon>Eleutherozoa</taxon>
        <taxon>Echinozoa</taxon>
        <taxon>Holothuroidea</taxon>
        <taxon>Aspidochirotacea</taxon>
        <taxon>Aspidochirotida</taxon>
        <taxon>Stichopodidae</taxon>
        <taxon>Apostichopus</taxon>
    </lineage>
</organism>
<dbReference type="Gene3D" id="3.40.50.11660">
    <property type="entry name" value="Glycosyl transferase family 10, C-terminal domain"/>
    <property type="match status" value="1"/>
</dbReference>
<evidence type="ECO:0000256" key="4">
    <source>
        <dbReference type="ARBA" id="ARBA00022679"/>
    </source>
</evidence>
<evidence type="ECO:0000256" key="10">
    <source>
        <dbReference type="ARBA" id="ARBA00060399"/>
    </source>
</evidence>
<keyword evidence="8 11" id="KW-0472">Membrane</keyword>
<keyword evidence="7 11" id="KW-1133">Transmembrane helix</keyword>
<keyword evidence="11" id="KW-0333">Golgi apparatus</keyword>
<reference evidence="14 15" key="1">
    <citation type="journal article" date="2017" name="PLoS Biol.">
        <title>The sea cucumber genome provides insights into morphological evolution and visceral regeneration.</title>
        <authorList>
            <person name="Zhang X."/>
            <person name="Sun L."/>
            <person name="Yuan J."/>
            <person name="Sun Y."/>
            <person name="Gao Y."/>
            <person name="Zhang L."/>
            <person name="Li S."/>
            <person name="Dai H."/>
            <person name="Hamel J.F."/>
            <person name="Liu C."/>
            <person name="Yu Y."/>
            <person name="Liu S."/>
            <person name="Lin W."/>
            <person name="Guo K."/>
            <person name="Jin S."/>
            <person name="Xu P."/>
            <person name="Storey K.B."/>
            <person name="Huan P."/>
            <person name="Zhang T."/>
            <person name="Zhou Y."/>
            <person name="Zhang J."/>
            <person name="Lin C."/>
            <person name="Li X."/>
            <person name="Xing L."/>
            <person name="Huo D."/>
            <person name="Sun M."/>
            <person name="Wang L."/>
            <person name="Mercier A."/>
            <person name="Li F."/>
            <person name="Yang H."/>
            <person name="Xiang J."/>
        </authorList>
    </citation>
    <scope>NUCLEOTIDE SEQUENCE [LARGE SCALE GENOMIC DNA]</scope>
    <source>
        <strain evidence="14">Shaxun</strain>
        <tissue evidence="14">Muscle</tissue>
    </source>
</reference>
<dbReference type="EC" id="2.4.1.-" evidence="11"/>
<dbReference type="OrthoDB" id="427096at2759"/>
<evidence type="ECO:0000259" key="13">
    <source>
        <dbReference type="Pfam" id="PF17039"/>
    </source>
</evidence>
<evidence type="ECO:0000256" key="3">
    <source>
        <dbReference type="ARBA" id="ARBA00022676"/>
    </source>
</evidence>
<dbReference type="Pfam" id="PF17039">
    <property type="entry name" value="Glyco_tran_10_N"/>
    <property type="match status" value="1"/>
</dbReference>
<dbReference type="UniPathway" id="UPA00378"/>
<keyword evidence="6" id="KW-0735">Signal-anchor</keyword>
<protein>
    <recommendedName>
        <fullName evidence="11">Fucosyltransferase</fullName>
        <ecNumber evidence="11">2.4.1.-</ecNumber>
    </recommendedName>
</protein>
<dbReference type="FunFam" id="3.40.50.11660:FF:000002">
    <property type="entry name" value="Alpha-(1,3)-fucosyltransferase"/>
    <property type="match status" value="1"/>
</dbReference>
<dbReference type="InterPro" id="IPR001503">
    <property type="entry name" value="Glyco_trans_10"/>
</dbReference>
<dbReference type="Proteomes" id="UP000230750">
    <property type="component" value="Unassembled WGS sequence"/>
</dbReference>
<comment type="subcellular location">
    <subcellularLocation>
        <location evidence="10">Endomembrane system</location>
        <topology evidence="10">Single-pass type II membrane protein</topology>
    </subcellularLocation>
    <subcellularLocation>
        <location evidence="11">Golgi apparatus</location>
        <location evidence="11">Golgi stack membrane</location>
        <topology evidence="11">Single-pass type II membrane protein</topology>
    </subcellularLocation>
</comment>
<dbReference type="Pfam" id="PF00852">
    <property type="entry name" value="Glyco_transf_10"/>
    <property type="match status" value="1"/>
</dbReference>
<dbReference type="PANTHER" id="PTHR11929">
    <property type="entry name" value="ALPHA- 1,3 -FUCOSYLTRANSFERASE"/>
    <property type="match status" value="1"/>
</dbReference>
<evidence type="ECO:0000259" key="12">
    <source>
        <dbReference type="Pfam" id="PF00852"/>
    </source>
</evidence>
<evidence type="ECO:0000313" key="14">
    <source>
        <dbReference type="EMBL" id="PIK42324.1"/>
    </source>
</evidence>
<feature type="domain" description="Fucosyltransferase C-terminal" evidence="12">
    <location>
        <begin position="214"/>
        <end position="388"/>
    </location>
</feature>
<comment type="similarity">
    <text evidence="2 11">Belongs to the glycosyltransferase 10 family.</text>
</comment>
<dbReference type="GO" id="GO:0032580">
    <property type="term" value="C:Golgi cisterna membrane"/>
    <property type="evidence" value="ECO:0007669"/>
    <property type="project" value="UniProtKB-SubCell"/>
</dbReference>
<keyword evidence="15" id="KW-1185">Reference proteome</keyword>
<evidence type="ECO:0000256" key="6">
    <source>
        <dbReference type="ARBA" id="ARBA00022968"/>
    </source>
</evidence>
<feature type="transmembrane region" description="Helical" evidence="11">
    <location>
        <begin position="7"/>
        <end position="27"/>
    </location>
</feature>
<evidence type="ECO:0000256" key="1">
    <source>
        <dbReference type="ARBA" id="ARBA00004922"/>
    </source>
</evidence>
<evidence type="ECO:0000256" key="2">
    <source>
        <dbReference type="ARBA" id="ARBA00008919"/>
    </source>
</evidence>
<dbReference type="EMBL" id="MRZV01000942">
    <property type="protein sequence ID" value="PIK42324.1"/>
    <property type="molecule type" value="Genomic_DNA"/>
</dbReference>